<feature type="compositionally biased region" description="Acidic residues" evidence="1">
    <location>
        <begin position="313"/>
        <end position="329"/>
    </location>
</feature>
<evidence type="ECO:0000313" key="2">
    <source>
        <dbReference type="EMBL" id="GHI32825.1"/>
    </source>
</evidence>
<organism evidence="2 3">
    <name type="scientific">Streptomyces daghestanicus</name>
    <dbReference type="NCBI Taxonomy" id="66885"/>
    <lineage>
        <taxon>Bacteria</taxon>
        <taxon>Bacillati</taxon>
        <taxon>Actinomycetota</taxon>
        <taxon>Actinomycetes</taxon>
        <taxon>Kitasatosporales</taxon>
        <taxon>Streptomycetaceae</taxon>
        <taxon>Streptomyces</taxon>
    </lineage>
</organism>
<feature type="compositionally biased region" description="Low complexity" evidence="1">
    <location>
        <begin position="535"/>
        <end position="555"/>
    </location>
</feature>
<evidence type="ECO:0000313" key="3">
    <source>
        <dbReference type="Proteomes" id="UP001052655"/>
    </source>
</evidence>
<evidence type="ECO:0000256" key="1">
    <source>
        <dbReference type="SAM" id="MobiDB-lite"/>
    </source>
</evidence>
<dbReference type="RefSeq" id="WP_190077162.1">
    <property type="nucleotide sequence ID" value="NZ_BMTC01000008.1"/>
</dbReference>
<dbReference type="Proteomes" id="UP001052655">
    <property type="component" value="Unassembled WGS sequence"/>
</dbReference>
<feature type="compositionally biased region" description="Low complexity" evidence="1">
    <location>
        <begin position="364"/>
        <end position="377"/>
    </location>
</feature>
<feature type="compositionally biased region" description="Gly residues" evidence="1">
    <location>
        <begin position="556"/>
        <end position="565"/>
    </location>
</feature>
<reference evidence="2" key="1">
    <citation type="submission" date="2024-05" db="EMBL/GenBank/DDBJ databases">
        <title>Whole genome shotgun sequence of Streptomyces daghestanicus NBRC 12762.</title>
        <authorList>
            <person name="Komaki H."/>
            <person name="Tamura T."/>
        </authorList>
    </citation>
    <scope>NUCLEOTIDE SEQUENCE</scope>
    <source>
        <strain evidence="2">NBRC 12762</strain>
    </source>
</reference>
<sequence length="594" mass="60711">MGAGRWEEALEGFTADKVVTREDVTGMTWLGAPRVILRSNRQLVQGKDYDLTANYQMPDGTLISVGVNLAHEMWAEESPLGAFWRQTWNILGPVASTPTGNTAVKYGSFDTAADSLERVLALLTAQHDRLITWGNQIDEDDSPAQGSAAGAFKAALTAIAGQLENLRHQVLAQGDPVALIRAAGAAARLRSWDLASAYEAWRPKPVAVPYNVLNEVWQEVTTNYSLGYGSNADVTSLTFKGYGNAADEATMKQVEALAKTRWTQGLTELDTAAVTHVRSLGASYQQAVQAIPASLIAPRYRTPYQEPSANDPGSDDTTSDDTVTDDITTDDPPSTTPETGSGDSAPDVGTLGAYEGTGAGTGDGTSSPPGTGSTDLGNGVKLPADGTQEIVAPGGGTLTDSEGNPVTVPAGSVINPGGTVTKPGGGLLTDGKGNVVRLPSGSSLGSALVPGVRRNSATAALAAQEAAQEAAYQRALKNARASSGALGEALAPAAAKGAGITGATRLPGATAAQLKAATTSTEGLTAIPGTAPKETPVTGGTATTSTNGPTAMPPGTGMGAGGAPGGRDRDRRTWLDEDEETWGTTQVKGTGVIG</sequence>
<proteinExistence type="predicted"/>
<dbReference type="EMBL" id="BNDX01000011">
    <property type="protein sequence ID" value="GHI32825.1"/>
    <property type="molecule type" value="Genomic_DNA"/>
</dbReference>
<accession>A0ABQ3Q6D6</accession>
<keyword evidence="3" id="KW-1185">Reference proteome</keyword>
<comment type="caution">
    <text evidence="2">The sequence shown here is derived from an EMBL/GenBank/DDBJ whole genome shotgun (WGS) entry which is preliminary data.</text>
</comment>
<feature type="compositionally biased region" description="Basic and acidic residues" evidence="1">
    <location>
        <begin position="566"/>
        <end position="575"/>
    </location>
</feature>
<feature type="region of interest" description="Disordered" evidence="1">
    <location>
        <begin position="303"/>
        <end position="384"/>
    </location>
</feature>
<gene>
    <name evidence="2" type="ORF">Sdagh_45550</name>
</gene>
<protein>
    <submittedName>
        <fullName evidence="2">Uncharacterized protein</fullName>
    </submittedName>
</protein>
<feature type="compositionally biased region" description="Low complexity" evidence="1">
    <location>
        <begin position="330"/>
        <end position="354"/>
    </location>
</feature>
<name>A0ABQ3Q6D6_9ACTN</name>
<feature type="region of interest" description="Disordered" evidence="1">
    <location>
        <begin position="517"/>
        <end position="594"/>
    </location>
</feature>